<dbReference type="Proteomes" id="UP000249913">
    <property type="component" value="Unassembled WGS sequence"/>
</dbReference>
<dbReference type="AlphaFoldDB" id="A0A2X2K0Z6"/>
<sequence>MLLSTREKEMIALLIKYHGQYITIHELLSNLRCPLVLFTVN</sequence>
<evidence type="ECO:0000313" key="1">
    <source>
        <dbReference type="EMBL" id="SPZ99772.1"/>
    </source>
</evidence>
<evidence type="ECO:0000313" key="2">
    <source>
        <dbReference type="Proteomes" id="UP000249913"/>
    </source>
</evidence>
<gene>
    <name evidence="1" type="ORF">NCTC7878_02919</name>
</gene>
<name>A0A2X2K0Z6_STAAU</name>
<organism evidence="1 2">
    <name type="scientific">Staphylococcus aureus</name>
    <dbReference type="NCBI Taxonomy" id="1280"/>
    <lineage>
        <taxon>Bacteria</taxon>
        <taxon>Bacillati</taxon>
        <taxon>Bacillota</taxon>
        <taxon>Bacilli</taxon>
        <taxon>Bacillales</taxon>
        <taxon>Staphylococcaceae</taxon>
        <taxon>Staphylococcus</taxon>
    </lineage>
</organism>
<dbReference type="EC" id="2.7.1.-" evidence="1"/>
<reference evidence="1 2" key="1">
    <citation type="submission" date="2018-06" db="EMBL/GenBank/DDBJ databases">
        <authorList>
            <consortium name="Pathogen Informatics"/>
            <person name="Doyle S."/>
        </authorList>
    </citation>
    <scope>NUCLEOTIDE SEQUENCE [LARGE SCALE GENOMIC DNA]</scope>
    <source>
        <strain evidence="1 2">NCTC7878</strain>
    </source>
</reference>
<accession>A0A2X2K0Z6</accession>
<dbReference type="GO" id="GO:0016740">
    <property type="term" value="F:transferase activity"/>
    <property type="evidence" value="ECO:0007669"/>
    <property type="project" value="UniProtKB-KW"/>
</dbReference>
<keyword evidence="1" id="KW-0808">Transferase</keyword>
<protein>
    <submittedName>
        <fullName evidence="1">PTS system mannitol (Cryptic)-specific transporter subunit IIA</fullName>
        <ecNumber evidence="1">2.7.1.-</ecNumber>
    </submittedName>
</protein>
<dbReference type="EMBL" id="UAUX01000010">
    <property type="protein sequence ID" value="SPZ99772.1"/>
    <property type="molecule type" value="Genomic_DNA"/>
</dbReference>
<proteinExistence type="predicted"/>